<reference evidence="2" key="1">
    <citation type="submission" date="2021-10" db="EMBL/GenBank/DDBJ databases">
        <authorList>
            <person name="Piombo E."/>
        </authorList>
    </citation>
    <scope>NUCLEOTIDE SEQUENCE</scope>
</reference>
<dbReference type="AlphaFoldDB" id="A0A9N9VJ23"/>
<dbReference type="EMBL" id="CABFNQ020000694">
    <property type="protein sequence ID" value="CAH0024051.1"/>
    <property type="molecule type" value="Genomic_DNA"/>
</dbReference>
<dbReference type="OrthoDB" id="10536762at2759"/>
<gene>
    <name evidence="2" type="ORF">CRHIZ90672A_00000466</name>
</gene>
<comment type="caution">
    <text evidence="2">The sequence shown here is derived from an EMBL/GenBank/DDBJ whole genome shotgun (WGS) entry which is preliminary data.</text>
</comment>
<accession>A0A9N9VJ23</accession>
<dbReference type="Proteomes" id="UP000696573">
    <property type="component" value="Unassembled WGS sequence"/>
</dbReference>
<feature type="region of interest" description="Disordered" evidence="1">
    <location>
        <begin position="291"/>
        <end position="336"/>
    </location>
</feature>
<name>A0A9N9VJ23_9HYPO</name>
<protein>
    <submittedName>
        <fullName evidence="2">Uncharacterized protein</fullName>
    </submittedName>
</protein>
<sequence>MRKGAKLFVYSPTSARRKLVPAQSNRVLAQGTLLVVNEPRDPREDVLGYIGDGAALPVVAALNELVEILLLSQERVDRTPHHHPDGPHPQLIPEGGILIQHQVKRHRVGFQPPGRVLKHGPPRRLKVVQAVQRQQPPLGIPLVRQGLHGSPRPLIPRRRPRRVRAKELERVRVRRVLGEELPRDAPPGRLDLHAAEGEPDVAEGVPPALGAGEADELKGLVAAAEPQVEDREGPLRLLETWLVEEAGPVEDVPEEGGAGLLEVVDWLTLCVHPHGRQRHLGVELPVAEAIGVAGPQEREGDDRHDEDRGEEPAHEGEGDLPARGEWRHGNWACGGE</sequence>
<organism evidence="2 3">
    <name type="scientific">Clonostachys rhizophaga</name>
    <dbReference type="NCBI Taxonomy" id="160324"/>
    <lineage>
        <taxon>Eukaryota</taxon>
        <taxon>Fungi</taxon>
        <taxon>Dikarya</taxon>
        <taxon>Ascomycota</taxon>
        <taxon>Pezizomycotina</taxon>
        <taxon>Sordariomycetes</taxon>
        <taxon>Hypocreomycetidae</taxon>
        <taxon>Hypocreales</taxon>
        <taxon>Bionectriaceae</taxon>
        <taxon>Clonostachys</taxon>
    </lineage>
</organism>
<proteinExistence type="predicted"/>
<keyword evidence="3" id="KW-1185">Reference proteome</keyword>
<feature type="compositionally biased region" description="Basic and acidic residues" evidence="1">
    <location>
        <begin position="296"/>
        <end position="328"/>
    </location>
</feature>
<evidence type="ECO:0000313" key="2">
    <source>
        <dbReference type="EMBL" id="CAH0024051.1"/>
    </source>
</evidence>
<evidence type="ECO:0000256" key="1">
    <source>
        <dbReference type="SAM" id="MobiDB-lite"/>
    </source>
</evidence>
<evidence type="ECO:0000313" key="3">
    <source>
        <dbReference type="Proteomes" id="UP000696573"/>
    </source>
</evidence>